<reference evidence="3 4" key="1">
    <citation type="submission" date="2019-07" db="EMBL/GenBank/DDBJ databases">
        <title>Draft genome assembly of a fouling barnacle, Amphibalanus amphitrite (Darwin, 1854): The first reference genome for Thecostraca.</title>
        <authorList>
            <person name="Kim W."/>
        </authorList>
    </citation>
    <scope>NUCLEOTIDE SEQUENCE [LARGE SCALE GENOMIC DNA]</scope>
    <source>
        <strain evidence="3">SNU_AA5</strain>
        <tissue evidence="3">Soma without cirri and trophi</tissue>
    </source>
</reference>
<gene>
    <name evidence="3" type="primary">Txn2_1</name>
    <name evidence="3" type="ORF">FJT64_021239</name>
</gene>
<dbReference type="InterPro" id="IPR017937">
    <property type="entry name" value="Thioredoxin_CS"/>
</dbReference>
<dbReference type="Gene3D" id="3.40.30.10">
    <property type="entry name" value="Glutaredoxin"/>
    <property type="match status" value="1"/>
</dbReference>
<dbReference type="PROSITE" id="PS51352">
    <property type="entry name" value="THIOREDOXIN_2"/>
    <property type="match status" value="1"/>
</dbReference>
<keyword evidence="4" id="KW-1185">Reference proteome</keyword>
<dbReference type="InterPro" id="IPR036249">
    <property type="entry name" value="Thioredoxin-like_sf"/>
</dbReference>
<name>A0A6A4WKM6_AMPAM</name>
<comment type="caution">
    <text evidence="3">The sequence shown here is derived from an EMBL/GenBank/DDBJ whole genome shotgun (WGS) entry which is preliminary data.</text>
</comment>
<dbReference type="PROSITE" id="PS00194">
    <property type="entry name" value="THIOREDOXIN_1"/>
    <property type="match status" value="1"/>
</dbReference>
<dbReference type="Proteomes" id="UP000440578">
    <property type="component" value="Unassembled WGS sequence"/>
</dbReference>
<organism evidence="3 4">
    <name type="scientific">Amphibalanus amphitrite</name>
    <name type="common">Striped barnacle</name>
    <name type="synonym">Balanus amphitrite</name>
    <dbReference type="NCBI Taxonomy" id="1232801"/>
    <lineage>
        <taxon>Eukaryota</taxon>
        <taxon>Metazoa</taxon>
        <taxon>Ecdysozoa</taxon>
        <taxon>Arthropoda</taxon>
        <taxon>Crustacea</taxon>
        <taxon>Multicrustacea</taxon>
        <taxon>Cirripedia</taxon>
        <taxon>Thoracica</taxon>
        <taxon>Thoracicalcarea</taxon>
        <taxon>Balanomorpha</taxon>
        <taxon>Balanoidea</taxon>
        <taxon>Balanidae</taxon>
        <taxon>Amphibalaninae</taxon>
        <taxon>Amphibalanus</taxon>
    </lineage>
</organism>
<accession>A0A6A4WKM6</accession>
<feature type="domain" description="Thioredoxin" evidence="2">
    <location>
        <begin position="17"/>
        <end position="151"/>
    </location>
</feature>
<dbReference type="SUPFAM" id="SSF52833">
    <property type="entry name" value="Thioredoxin-like"/>
    <property type="match status" value="1"/>
</dbReference>
<dbReference type="EMBL" id="VIIS01000572">
    <property type="protein sequence ID" value="KAF0307425.1"/>
    <property type="molecule type" value="Genomic_DNA"/>
</dbReference>
<evidence type="ECO:0000256" key="1">
    <source>
        <dbReference type="ARBA" id="ARBA00008987"/>
    </source>
</evidence>
<dbReference type="GO" id="GO:0005739">
    <property type="term" value="C:mitochondrion"/>
    <property type="evidence" value="ECO:0007669"/>
    <property type="project" value="TreeGrafter"/>
</dbReference>
<dbReference type="PANTHER" id="PTHR43601:SF5">
    <property type="entry name" value="EG:132E8.3 PROTEIN"/>
    <property type="match status" value="1"/>
</dbReference>
<proteinExistence type="inferred from homology"/>
<dbReference type="AlphaFoldDB" id="A0A6A4WKM6"/>
<dbReference type="OrthoDB" id="19690at2759"/>
<evidence type="ECO:0000313" key="4">
    <source>
        <dbReference type="Proteomes" id="UP000440578"/>
    </source>
</evidence>
<sequence>MASRLLFACYRMGGRAMTAGPARPTLAVAAARQFHGSAQRLALLQISDREDFHERVILSPIPVIVNFHADWCEPCKDLTPMLERLVKPKRNLNLCSLDIENHVDLLQDFEVQAVPAVLAFFNGQVVEKFVGLVNEQIVTDFVGKVIGRLNAYTDLQAAQKEPRDS</sequence>
<comment type="similarity">
    <text evidence="1">Belongs to the thioredoxin family.</text>
</comment>
<evidence type="ECO:0000259" key="2">
    <source>
        <dbReference type="PROSITE" id="PS51352"/>
    </source>
</evidence>
<dbReference type="Pfam" id="PF00085">
    <property type="entry name" value="Thioredoxin"/>
    <property type="match status" value="1"/>
</dbReference>
<dbReference type="InterPro" id="IPR013766">
    <property type="entry name" value="Thioredoxin_domain"/>
</dbReference>
<dbReference type="CDD" id="cd02947">
    <property type="entry name" value="TRX_family"/>
    <property type="match status" value="1"/>
</dbReference>
<protein>
    <submittedName>
        <fullName evidence="3">Thioredoxin, mitochondrial</fullName>
    </submittedName>
</protein>
<evidence type="ECO:0000313" key="3">
    <source>
        <dbReference type="EMBL" id="KAF0307425.1"/>
    </source>
</evidence>
<dbReference type="PANTHER" id="PTHR43601">
    <property type="entry name" value="THIOREDOXIN, MITOCHONDRIAL"/>
    <property type="match status" value="1"/>
</dbReference>
<dbReference type="GO" id="GO:0045454">
    <property type="term" value="P:cell redox homeostasis"/>
    <property type="evidence" value="ECO:0007669"/>
    <property type="project" value="TreeGrafter"/>
</dbReference>